<dbReference type="Pfam" id="PF11753">
    <property type="entry name" value="DUF3310"/>
    <property type="match status" value="1"/>
</dbReference>
<accession>A0A116QW20</accession>
<reference evidence="1 2" key="1">
    <citation type="submission" date="2016-02" db="EMBL/GenBank/DDBJ databases">
        <authorList>
            <consortium name="Pathogen Informatics"/>
        </authorList>
    </citation>
    <scope>NUCLEOTIDE SEQUENCE [LARGE SCALE GENOMIC DNA]</scope>
    <source>
        <strain evidence="1 2">SS993</strain>
    </source>
</reference>
<dbReference type="AlphaFoldDB" id="A0A116QW20"/>
<dbReference type="EMBL" id="FILX01000002">
    <property type="protein sequence ID" value="CYX34547.1"/>
    <property type="molecule type" value="Genomic_DNA"/>
</dbReference>
<sequence length="80" mass="9524">MEQFDNITKPKHYQGKYGMEALDVVKNFIGNLGGESAYYWGNVIKYLLRFQQKNGLEDLKKARQHLDWLIEDMEEVNEKR</sequence>
<name>A0A116QW20_STRSU</name>
<evidence type="ECO:0000313" key="2">
    <source>
        <dbReference type="Proteomes" id="UP000074903"/>
    </source>
</evidence>
<organism evidence="1 2">
    <name type="scientific">Streptococcus suis</name>
    <dbReference type="NCBI Taxonomy" id="1307"/>
    <lineage>
        <taxon>Bacteria</taxon>
        <taxon>Bacillati</taxon>
        <taxon>Bacillota</taxon>
        <taxon>Bacilli</taxon>
        <taxon>Lactobacillales</taxon>
        <taxon>Streptococcaceae</taxon>
        <taxon>Streptococcus</taxon>
    </lineage>
</organism>
<dbReference type="InterPro" id="IPR021739">
    <property type="entry name" value="SaV-like"/>
</dbReference>
<dbReference type="Proteomes" id="UP000074903">
    <property type="component" value="Unassembled WGS sequence"/>
</dbReference>
<gene>
    <name evidence="1" type="ORF">ERS132531_00175</name>
</gene>
<evidence type="ECO:0000313" key="1">
    <source>
        <dbReference type="EMBL" id="CYX34547.1"/>
    </source>
</evidence>
<protein>
    <submittedName>
        <fullName evidence="1">Gp29</fullName>
    </submittedName>
</protein>
<proteinExistence type="predicted"/>
<dbReference type="RefSeq" id="WP_044765343.1">
    <property type="nucleotide sequence ID" value="NZ_CEHB01000071.1"/>
</dbReference>